<dbReference type="RefSeq" id="WP_100254909.1">
    <property type="nucleotide sequence ID" value="NZ_CP024870.1"/>
</dbReference>
<proteinExistence type="predicted"/>
<dbReference type="EMBL" id="CP024870">
    <property type="protein sequence ID" value="ATX71370.1"/>
    <property type="molecule type" value="Genomic_DNA"/>
</dbReference>
<dbReference type="Proteomes" id="UP000231179">
    <property type="component" value="Chromosome"/>
</dbReference>
<protein>
    <submittedName>
        <fullName evidence="2">Uncharacterized protein</fullName>
    </submittedName>
</protein>
<evidence type="ECO:0000313" key="3">
    <source>
        <dbReference type="Proteomes" id="UP000231179"/>
    </source>
</evidence>
<accession>A0A2K8KI54</accession>
<keyword evidence="3" id="KW-1185">Reference proteome</keyword>
<feature type="chain" id="PRO_5014648769" evidence="1">
    <location>
        <begin position="22"/>
        <end position="719"/>
    </location>
</feature>
<feature type="signal peptide" evidence="1">
    <location>
        <begin position="1"/>
        <end position="21"/>
    </location>
</feature>
<keyword evidence="1" id="KW-0732">Signal</keyword>
<evidence type="ECO:0000256" key="1">
    <source>
        <dbReference type="SAM" id="SignalP"/>
    </source>
</evidence>
<dbReference type="AlphaFoldDB" id="A0A2K8KI54"/>
<gene>
    <name evidence="2" type="ORF">SCLAR_v1c10700</name>
</gene>
<sequence length="719" mass="83615">MVKFKKLILTTCLLVASSFGVINFNKSSNKTESQSTESILKSDKLFRNTDEASDALVHYFNSRIDLSKSPEFDSSIKAIMKRNNISMDNFALIKTEFVGRYMGGTEYSGKNPKEFFAETYTNYVSQIFYDNPTVFTKLVDDFFWIKLPVIAKMVSNGNSQTKINTYISTILNQKDIVDPYLLGRFHYSETATARDKDDSFIVKFYENIMSDIGYNNPRGLCQSEIKLINEQFSVLDNIFHTPYFEDDLNFKNKELWYWKDFDEMDRKYVKKTKFTKANGSGLMFKDMIQAALNWSNGLANKSHFYDYTYENEVLKTQQLLLMSMNIFYNIHKIDFWVTNPILIFFSKDPAGFKSYGVFSTISNRGDIKTRIWISSEIATDLREKHVGVSYTIYNELKFSTIYHKIAHSMSHCASISASSLIRFFDESAIQYFLEWYGCSENMKFGIETYPAPAEIIPSADDDYKYFDKLEVFVLKNSSILDIYFAVNERSALEGKLINKLEAREIYGSLYKYAVYRTTEGTDLNKYQKYWKLIKSNTSFKLFGVIKKYASKIEFQINFVEQIPKSLQGDLLDYFELNIVNKDFNALFVEVDVHFKKSFKLWQSDLTFDQVDWYLGYSKKNILWNETNFKAIYENNQSQDLLIKLFGVIKPSSNFQGNFEIDAWFHLDDTEHNQDIDFEPDDTNPINHDHIVDGRIPEWLIIAIATGMATGVAIKTNLGF</sequence>
<organism evidence="2 3">
    <name type="scientific">Spiroplasma clarkii</name>
    <dbReference type="NCBI Taxonomy" id="2139"/>
    <lineage>
        <taxon>Bacteria</taxon>
        <taxon>Bacillati</taxon>
        <taxon>Mycoplasmatota</taxon>
        <taxon>Mollicutes</taxon>
        <taxon>Entomoplasmatales</taxon>
        <taxon>Spiroplasmataceae</taxon>
        <taxon>Spiroplasma</taxon>
    </lineage>
</organism>
<evidence type="ECO:0000313" key="2">
    <source>
        <dbReference type="EMBL" id="ATX71370.1"/>
    </source>
</evidence>
<name>A0A2K8KI54_9MOLU</name>
<reference evidence="2 3" key="1">
    <citation type="submission" date="2017-11" db="EMBL/GenBank/DDBJ databases">
        <title>Complete genome sequence of Spiroplasma clarkii CN-5 (DSM 19994).</title>
        <authorList>
            <person name="Tsai Y.-M."/>
            <person name="Chang A."/>
            <person name="Lo W.-S."/>
            <person name="Kuo C.-H."/>
        </authorList>
    </citation>
    <scope>NUCLEOTIDE SEQUENCE [LARGE SCALE GENOMIC DNA]</scope>
    <source>
        <strain evidence="2 3">CN-5</strain>
    </source>
</reference>